<evidence type="ECO:0000256" key="1">
    <source>
        <dbReference type="SAM" id="SignalP"/>
    </source>
</evidence>
<proteinExistence type="predicted"/>
<evidence type="ECO:0000313" key="3">
    <source>
        <dbReference type="Proteomes" id="UP000265845"/>
    </source>
</evidence>
<name>A0A399RA98_9PROT</name>
<keyword evidence="3" id="KW-1185">Reference proteome</keyword>
<feature type="chain" id="PRO_5017428089" evidence="1">
    <location>
        <begin position="28"/>
        <end position="322"/>
    </location>
</feature>
<dbReference type="Proteomes" id="UP000265845">
    <property type="component" value="Unassembled WGS sequence"/>
</dbReference>
<dbReference type="OrthoDB" id="7172966at2"/>
<comment type="caution">
    <text evidence="2">The sequence shown here is derived from an EMBL/GenBank/DDBJ whole genome shotgun (WGS) entry which is preliminary data.</text>
</comment>
<dbReference type="EMBL" id="QWGA01000008">
    <property type="protein sequence ID" value="RIJ27703.1"/>
    <property type="molecule type" value="Genomic_DNA"/>
</dbReference>
<organism evidence="2 3">
    <name type="scientific">Henriciella algicola</name>
    <dbReference type="NCBI Taxonomy" id="1608422"/>
    <lineage>
        <taxon>Bacteria</taxon>
        <taxon>Pseudomonadati</taxon>
        <taxon>Pseudomonadota</taxon>
        <taxon>Alphaproteobacteria</taxon>
        <taxon>Hyphomonadales</taxon>
        <taxon>Hyphomonadaceae</taxon>
        <taxon>Henriciella</taxon>
    </lineage>
</organism>
<reference evidence="2 3" key="1">
    <citation type="submission" date="2018-08" db="EMBL/GenBank/DDBJ databases">
        <title>Henriciella mobilis sp. nov., isolated from seawater.</title>
        <authorList>
            <person name="Cheng H."/>
            <person name="Wu Y.-H."/>
            <person name="Xu X.-W."/>
            <person name="Guo L.-L."/>
        </authorList>
    </citation>
    <scope>NUCLEOTIDE SEQUENCE [LARGE SCALE GENOMIC DNA]</scope>
    <source>
        <strain evidence="2 3">CCUG67844</strain>
    </source>
</reference>
<feature type="signal peptide" evidence="1">
    <location>
        <begin position="1"/>
        <end position="27"/>
    </location>
</feature>
<dbReference type="RefSeq" id="WP_119455080.1">
    <property type="nucleotide sequence ID" value="NZ_QWGA01000008.1"/>
</dbReference>
<sequence>MRVSSRHTLFAGAGAAVIITLSGLAWAGGGNGGNGGCNTCTAKPVSPPTYNGGRSGCCDGGKQHALRVPGVNVAGPNISIGGTNVNVHGGSLNVSAQSYLNVTAGASSSSEVIAYAGGGGGFGGPAPVGVTSIGQLNVSGAEETYTDTVTEQVPETEEYCVDQVSYRMAFRAVQAVCIDDTGSPHPASQVDGGRDIAGNYSGEVFRCVAGSRLQVTLGEISNGRADFNRGQTMACAKGEALVHRPGGDLMCAPQTPQRDCNERSLLRRYGPGIKVVEARVAEEVCVPQTRTVMREVTRQVQRVRQAEAKAMVFDGGVGQGVY</sequence>
<keyword evidence="1" id="KW-0732">Signal</keyword>
<gene>
    <name evidence="2" type="ORF">D1222_15100</name>
</gene>
<evidence type="ECO:0000313" key="2">
    <source>
        <dbReference type="EMBL" id="RIJ27703.1"/>
    </source>
</evidence>
<protein>
    <submittedName>
        <fullName evidence="2">Uncharacterized protein</fullName>
    </submittedName>
</protein>
<accession>A0A399RA98</accession>
<dbReference type="AlphaFoldDB" id="A0A399RA98"/>